<dbReference type="Pfam" id="PF26640">
    <property type="entry name" value="DUF8212"/>
    <property type="match status" value="1"/>
</dbReference>
<sequence length="611" mass="69628">MRLLHTRTLELKSFFENIPPYAILSHCWEEEEVVFSDLADLDAAKKKLGFPKIEKTCAQAVKDGFEWCWVDTCCIDKSSSAELSEAINSMFSWYRESAKCYAYLADVGGPSEFANSKWFTRAWTLQELLAPSHIQTDDQTGMEFFSRDWKRLGSKGGLGSRISEITGVPREYLERLSLDRASISMRMSWAADRQATRAEDVAYSLLGIFDVNMPLLYGEGKSKAFRRLQEEIMKISEDETLFAWESMEFSTDSSSVDVLASDPRDFSEAKDLVPFTSDGPVVPYNMTHRGLRIWLYLYNLCDPQTAAASSHRWIRPLSSQVMIWSSQDLVWAALRCHVAHDYHNYVMIPLRHLEADIYSRDTSTNVALVPVRTPLASSLGLKEVYIRNSRIPSIKESIQRKYAFFLRDMADGVAVTGVLPKQAWNQRGSILQGHNDSSGRVSWHASLRLTITRSKLSQRAVGYVFLSLGCKQQSGNVKPAPWCYLDDTVYEYERHDGNLERFHEGSFALQNRQETILSTTGESGEQHGFRLKIHVTPKRIFGQYMFVVDIDHEDVGEHNLQAENKLEILEPSMHQKIFGLFVENKLSIEPTPNVQVNVRGSNFQRTSHPPP</sequence>
<keyword evidence="4" id="KW-1185">Reference proteome</keyword>
<proteinExistence type="predicted"/>
<dbReference type="VEuPathDB" id="FungiDB:JI435_078980"/>
<dbReference type="InterPro" id="IPR010730">
    <property type="entry name" value="HET"/>
</dbReference>
<feature type="domain" description="Heterokaryon incompatibility" evidence="1">
    <location>
        <begin position="21"/>
        <end position="106"/>
    </location>
</feature>
<dbReference type="Proteomes" id="UP000663193">
    <property type="component" value="Chromosome 2"/>
</dbReference>
<dbReference type="PANTHER" id="PTHR10622:SF10">
    <property type="entry name" value="HET DOMAIN-CONTAINING PROTEIN"/>
    <property type="match status" value="1"/>
</dbReference>
<gene>
    <name evidence="3" type="ORF">JI435_078980</name>
</gene>
<evidence type="ECO:0000313" key="4">
    <source>
        <dbReference type="Proteomes" id="UP000663193"/>
    </source>
</evidence>
<accession>A0A7U2EU04</accession>
<organism evidence="3 4">
    <name type="scientific">Phaeosphaeria nodorum (strain SN15 / ATCC MYA-4574 / FGSC 10173)</name>
    <name type="common">Glume blotch fungus</name>
    <name type="synonym">Parastagonospora nodorum</name>
    <dbReference type="NCBI Taxonomy" id="321614"/>
    <lineage>
        <taxon>Eukaryota</taxon>
        <taxon>Fungi</taxon>
        <taxon>Dikarya</taxon>
        <taxon>Ascomycota</taxon>
        <taxon>Pezizomycotina</taxon>
        <taxon>Dothideomycetes</taxon>
        <taxon>Pleosporomycetidae</taxon>
        <taxon>Pleosporales</taxon>
        <taxon>Pleosporineae</taxon>
        <taxon>Phaeosphaeriaceae</taxon>
        <taxon>Parastagonospora</taxon>
    </lineage>
</organism>
<protein>
    <recommendedName>
        <fullName evidence="5">Heterokaryon incompatibility domain-containing protein</fullName>
    </recommendedName>
</protein>
<dbReference type="InterPro" id="IPR058525">
    <property type="entry name" value="DUF8212"/>
</dbReference>
<dbReference type="OrthoDB" id="20872at2759"/>
<name>A0A7U2EU04_PHANO</name>
<dbReference type="PANTHER" id="PTHR10622">
    <property type="entry name" value="HET DOMAIN-CONTAINING PROTEIN"/>
    <property type="match status" value="1"/>
</dbReference>
<dbReference type="AlphaFoldDB" id="A0A7U2EU04"/>
<evidence type="ECO:0000259" key="2">
    <source>
        <dbReference type="Pfam" id="PF26640"/>
    </source>
</evidence>
<feature type="domain" description="DUF8212" evidence="2">
    <location>
        <begin position="223"/>
        <end position="252"/>
    </location>
</feature>
<dbReference type="Pfam" id="PF06985">
    <property type="entry name" value="HET"/>
    <property type="match status" value="1"/>
</dbReference>
<reference evidence="4" key="1">
    <citation type="journal article" date="2021" name="BMC Genomics">
        <title>Chromosome-level genome assembly and manually-curated proteome of model necrotroph Parastagonospora nodorum Sn15 reveals a genome-wide trove of candidate effector homologs, and redundancy of virulence-related functions within an accessory chromosome.</title>
        <authorList>
            <person name="Bertazzoni S."/>
            <person name="Jones D.A.B."/>
            <person name="Phan H.T."/>
            <person name="Tan K.-C."/>
            <person name="Hane J.K."/>
        </authorList>
    </citation>
    <scope>NUCLEOTIDE SEQUENCE [LARGE SCALE GENOMIC DNA]</scope>
    <source>
        <strain evidence="4">SN15 / ATCC MYA-4574 / FGSC 10173)</strain>
    </source>
</reference>
<evidence type="ECO:0000313" key="3">
    <source>
        <dbReference type="EMBL" id="QRC93056.1"/>
    </source>
</evidence>
<evidence type="ECO:0008006" key="5">
    <source>
        <dbReference type="Google" id="ProtNLM"/>
    </source>
</evidence>
<evidence type="ECO:0000259" key="1">
    <source>
        <dbReference type="Pfam" id="PF06985"/>
    </source>
</evidence>
<dbReference type="EMBL" id="CP069024">
    <property type="protein sequence ID" value="QRC93056.1"/>
    <property type="molecule type" value="Genomic_DNA"/>
</dbReference>